<evidence type="ECO:0000256" key="2">
    <source>
        <dbReference type="SAM" id="Phobius"/>
    </source>
</evidence>
<evidence type="ECO:0000313" key="3">
    <source>
        <dbReference type="EMBL" id="KAK7363460.1"/>
    </source>
</evidence>
<comment type="caution">
    <text evidence="3">The sequence shown here is derived from an EMBL/GenBank/DDBJ whole genome shotgun (WGS) entry which is preliminary data.</text>
</comment>
<organism evidence="3 4">
    <name type="scientific">Canavalia gladiata</name>
    <name type="common">Sword bean</name>
    <name type="synonym">Dolichos gladiatus</name>
    <dbReference type="NCBI Taxonomy" id="3824"/>
    <lineage>
        <taxon>Eukaryota</taxon>
        <taxon>Viridiplantae</taxon>
        <taxon>Streptophyta</taxon>
        <taxon>Embryophyta</taxon>
        <taxon>Tracheophyta</taxon>
        <taxon>Spermatophyta</taxon>
        <taxon>Magnoliopsida</taxon>
        <taxon>eudicotyledons</taxon>
        <taxon>Gunneridae</taxon>
        <taxon>Pentapetalae</taxon>
        <taxon>rosids</taxon>
        <taxon>fabids</taxon>
        <taxon>Fabales</taxon>
        <taxon>Fabaceae</taxon>
        <taxon>Papilionoideae</taxon>
        <taxon>50 kb inversion clade</taxon>
        <taxon>NPAAA clade</taxon>
        <taxon>indigoferoid/millettioid clade</taxon>
        <taxon>Phaseoleae</taxon>
        <taxon>Canavalia</taxon>
    </lineage>
</organism>
<protein>
    <submittedName>
        <fullName evidence="3">Uncharacterized protein</fullName>
    </submittedName>
</protein>
<accession>A0AAN9MYM6</accession>
<evidence type="ECO:0000256" key="1">
    <source>
        <dbReference type="SAM" id="MobiDB-lite"/>
    </source>
</evidence>
<dbReference type="AlphaFoldDB" id="A0AAN9MYM6"/>
<dbReference type="Proteomes" id="UP001367508">
    <property type="component" value="Unassembled WGS sequence"/>
</dbReference>
<keyword evidence="2" id="KW-0812">Transmembrane</keyword>
<feature type="transmembrane region" description="Helical" evidence="2">
    <location>
        <begin position="177"/>
        <end position="199"/>
    </location>
</feature>
<name>A0AAN9MYM6_CANGL</name>
<dbReference type="EMBL" id="JAYMYQ010000001">
    <property type="protein sequence ID" value="KAK7363460.1"/>
    <property type="molecule type" value="Genomic_DNA"/>
</dbReference>
<keyword evidence="2" id="KW-1133">Transmembrane helix</keyword>
<evidence type="ECO:0000313" key="4">
    <source>
        <dbReference type="Proteomes" id="UP001367508"/>
    </source>
</evidence>
<sequence length="209" mass="23489">MKENQTPKKTYARSSEKRNRRLKDSPKFNTITHKCLNAAFTSVSEDSVDLSPIYEISCADRSEDVTISLLEETLPKTLLPSNTMPSKKISEEAGTGSAKCLDVYELDNAEFTSTAAEIAAISLRNAKPEVFNSYNVAPQYKKLMDEIIKYVQEDHYRNTVPEDFDCFHQVLSAKNRMLFLCFCIWIIGVLAILFFTSAIQCPPSGPLPS</sequence>
<keyword evidence="2" id="KW-0472">Membrane</keyword>
<reference evidence="3 4" key="1">
    <citation type="submission" date="2024-01" db="EMBL/GenBank/DDBJ databases">
        <title>The genomes of 5 underutilized Papilionoideae crops provide insights into root nodulation and disease resistanc.</title>
        <authorList>
            <person name="Jiang F."/>
        </authorList>
    </citation>
    <scope>NUCLEOTIDE SEQUENCE [LARGE SCALE GENOMIC DNA]</scope>
    <source>
        <strain evidence="3">LVBAO_FW01</strain>
        <tissue evidence="3">Leaves</tissue>
    </source>
</reference>
<gene>
    <name evidence="3" type="ORF">VNO77_05604</name>
</gene>
<feature type="region of interest" description="Disordered" evidence="1">
    <location>
        <begin position="1"/>
        <end position="24"/>
    </location>
</feature>
<keyword evidence="4" id="KW-1185">Reference proteome</keyword>
<proteinExistence type="predicted"/>
<feature type="compositionally biased region" description="Basic and acidic residues" evidence="1">
    <location>
        <begin position="14"/>
        <end position="24"/>
    </location>
</feature>